<accession>A0A0G2ZG89</accession>
<dbReference type="OrthoDB" id="9791785at2"/>
<dbReference type="AlphaFoldDB" id="A0A0G2ZG89"/>
<dbReference type="PANTHER" id="PTHR33169:SF24">
    <property type="entry name" value="TRANSCRIPTIONAL REGULATOR, PADR FAMILY"/>
    <property type="match status" value="1"/>
</dbReference>
<evidence type="ECO:0000313" key="3">
    <source>
        <dbReference type="Proteomes" id="UP000035159"/>
    </source>
</evidence>
<proteinExistence type="predicted"/>
<name>A0A0G2ZG89_9BACT</name>
<dbReference type="STRING" id="1330330.IX53_08375"/>
<feature type="domain" description="Transcription regulator PadR N-terminal" evidence="1">
    <location>
        <begin position="14"/>
        <end position="83"/>
    </location>
</feature>
<dbReference type="KEGG" id="kpf:IX53_08375"/>
<dbReference type="Pfam" id="PF03551">
    <property type="entry name" value="PadR"/>
    <property type="match status" value="1"/>
</dbReference>
<organism evidence="2 3">
    <name type="scientific">Kosmotoga pacifica</name>
    <dbReference type="NCBI Taxonomy" id="1330330"/>
    <lineage>
        <taxon>Bacteria</taxon>
        <taxon>Thermotogati</taxon>
        <taxon>Thermotogota</taxon>
        <taxon>Thermotogae</taxon>
        <taxon>Kosmotogales</taxon>
        <taxon>Kosmotogaceae</taxon>
        <taxon>Kosmotoga</taxon>
    </lineage>
</organism>
<protein>
    <submittedName>
        <fullName evidence="2">PadR family transcriptional regulator</fullName>
    </submittedName>
</protein>
<dbReference type="SUPFAM" id="SSF46785">
    <property type="entry name" value="Winged helix' DNA-binding domain"/>
    <property type="match status" value="1"/>
</dbReference>
<dbReference type="InterPro" id="IPR052509">
    <property type="entry name" value="Metal_resp_DNA-bind_regulator"/>
</dbReference>
<gene>
    <name evidence="2" type="ORF">IX53_08375</name>
</gene>
<dbReference type="Gene3D" id="1.10.10.10">
    <property type="entry name" value="Winged helix-like DNA-binding domain superfamily/Winged helix DNA-binding domain"/>
    <property type="match status" value="1"/>
</dbReference>
<dbReference type="Proteomes" id="UP000035159">
    <property type="component" value="Chromosome"/>
</dbReference>
<sequence>MDKQMKKGVLDLCVLSVLSEEDCYGYQLVEKISTAIQISEGTIYPLLKRLQREGLLTSYIRESSEGPARKYYKLTPEGVAKYKKLRKKWFEFYNGVNKLLGRGDEDGQY</sequence>
<dbReference type="InterPro" id="IPR036390">
    <property type="entry name" value="WH_DNA-bd_sf"/>
</dbReference>
<dbReference type="InterPro" id="IPR036388">
    <property type="entry name" value="WH-like_DNA-bd_sf"/>
</dbReference>
<dbReference type="EMBL" id="CP011232">
    <property type="protein sequence ID" value="AKI97823.1"/>
    <property type="molecule type" value="Genomic_DNA"/>
</dbReference>
<dbReference type="InterPro" id="IPR005149">
    <property type="entry name" value="Tscrpt_reg_PadR_N"/>
</dbReference>
<dbReference type="PATRIC" id="fig|1330330.3.peg.1702"/>
<reference evidence="2 3" key="1">
    <citation type="submission" date="2015-04" db="EMBL/GenBank/DDBJ databases">
        <title>Complete Genome Sequence of Kosmotoga pacifica SLHLJ1.</title>
        <authorList>
            <person name="Jiang L.J."/>
            <person name="Shao Z.Z."/>
            <person name="Jebbar M."/>
        </authorList>
    </citation>
    <scope>NUCLEOTIDE SEQUENCE [LARGE SCALE GENOMIC DNA]</scope>
    <source>
        <strain evidence="2 3">SLHLJ1</strain>
    </source>
</reference>
<dbReference type="RefSeq" id="WP_047754958.1">
    <property type="nucleotide sequence ID" value="NZ_CAJUHA010000005.1"/>
</dbReference>
<evidence type="ECO:0000259" key="1">
    <source>
        <dbReference type="Pfam" id="PF03551"/>
    </source>
</evidence>
<dbReference type="PANTHER" id="PTHR33169">
    <property type="entry name" value="PADR-FAMILY TRANSCRIPTIONAL REGULATOR"/>
    <property type="match status" value="1"/>
</dbReference>
<evidence type="ECO:0000313" key="2">
    <source>
        <dbReference type="EMBL" id="AKI97823.1"/>
    </source>
</evidence>
<keyword evidence="3" id="KW-1185">Reference proteome</keyword>